<feature type="chain" id="PRO_5025600789" evidence="4">
    <location>
        <begin position="33"/>
        <end position="235"/>
    </location>
</feature>
<dbReference type="AlphaFoldDB" id="A0A671E4D7"/>
<dbReference type="InterPro" id="IPR013783">
    <property type="entry name" value="Ig-like_fold"/>
</dbReference>
<gene>
    <name evidence="6" type="primary">CEACAM19</name>
</gene>
<protein>
    <submittedName>
        <fullName evidence="6">CEA cell adhesion molecule 19</fullName>
    </submittedName>
</protein>
<dbReference type="InterPro" id="IPR013106">
    <property type="entry name" value="Ig_V-set"/>
</dbReference>
<dbReference type="GeneTree" id="ENSGT01100000263479"/>
<accession>A0A671E4D7</accession>
<evidence type="ECO:0000313" key="6">
    <source>
        <dbReference type="Ensembl" id="ENSRFEP00010008086.1"/>
    </source>
</evidence>
<evidence type="ECO:0000256" key="2">
    <source>
        <dbReference type="ARBA" id="ARBA00023180"/>
    </source>
</evidence>
<organism evidence="6 7">
    <name type="scientific">Rhinolophus ferrumequinum</name>
    <name type="common">Greater horseshoe bat</name>
    <dbReference type="NCBI Taxonomy" id="59479"/>
    <lineage>
        <taxon>Eukaryota</taxon>
        <taxon>Metazoa</taxon>
        <taxon>Chordata</taxon>
        <taxon>Craniata</taxon>
        <taxon>Vertebrata</taxon>
        <taxon>Euteleostomi</taxon>
        <taxon>Mammalia</taxon>
        <taxon>Eutheria</taxon>
        <taxon>Laurasiatheria</taxon>
        <taxon>Chiroptera</taxon>
        <taxon>Yinpterochiroptera</taxon>
        <taxon>Rhinolophoidea</taxon>
        <taxon>Rhinolophidae</taxon>
        <taxon>Rhinolophinae</taxon>
        <taxon>Rhinolophus</taxon>
    </lineage>
</organism>
<dbReference type="Ensembl" id="ENSRFET00010008897.1">
    <property type="protein sequence ID" value="ENSRFEP00010008086.1"/>
    <property type="gene ID" value="ENSRFEG00010005512.1"/>
</dbReference>
<evidence type="ECO:0000259" key="5">
    <source>
        <dbReference type="Pfam" id="PF07686"/>
    </source>
</evidence>
<evidence type="ECO:0000256" key="1">
    <source>
        <dbReference type="ARBA" id="ARBA00022729"/>
    </source>
</evidence>
<feature type="domain" description="Immunoglobulin V-set" evidence="5">
    <location>
        <begin position="47"/>
        <end position="141"/>
    </location>
</feature>
<reference evidence="6" key="5">
    <citation type="submission" date="2025-09" db="UniProtKB">
        <authorList>
            <consortium name="Ensembl"/>
        </authorList>
    </citation>
    <scope>IDENTIFICATION</scope>
</reference>
<dbReference type="Gene3D" id="2.60.40.10">
    <property type="entry name" value="Immunoglobulins"/>
    <property type="match status" value="1"/>
</dbReference>
<dbReference type="PANTHER" id="PTHR44427">
    <property type="entry name" value="CARCINOEMBRYONIC ANTIGEN-RELATED CELL ADHESION MOLECULE 19"/>
    <property type="match status" value="1"/>
</dbReference>
<dbReference type="PANTHER" id="PTHR44427:SF21">
    <property type="entry name" value="CEA CELL ADHESION MOLECULE 19"/>
    <property type="match status" value="1"/>
</dbReference>
<dbReference type="Proteomes" id="UP000472240">
    <property type="component" value="Chromosome 15"/>
</dbReference>
<dbReference type="SUPFAM" id="SSF48726">
    <property type="entry name" value="Immunoglobulin"/>
    <property type="match status" value="1"/>
</dbReference>
<feature type="signal peptide" evidence="4">
    <location>
        <begin position="1"/>
        <end position="32"/>
    </location>
</feature>
<name>A0A671E4D7_RHIFE</name>
<evidence type="ECO:0000256" key="4">
    <source>
        <dbReference type="SAM" id="SignalP"/>
    </source>
</evidence>
<reference evidence="7" key="3">
    <citation type="submission" date="2018-12" db="EMBL/GenBank/DDBJ databases">
        <title>G10K-VGP greater horseshoe bat female genome, primary haplotype.</title>
        <authorList>
            <person name="Teeling E."/>
            <person name="Myers G."/>
            <person name="Vernes S."/>
            <person name="Pippel M."/>
            <person name="Winkler S."/>
            <person name="Fedrigo O."/>
            <person name="Rhie A."/>
            <person name="Koren S."/>
            <person name="Phillippy A."/>
            <person name="Lewin H."/>
            <person name="Damas J."/>
            <person name="Howe K."/>
            <person name="Mountcastle J."/>
            <person name="Jarvis E.D."/>
        </authorList>
    </citation>
    <scope>NUCLEOTIDE SEQUENCE [LARGE SCALE GENOMIC DNA]</scope>
</reference>
<proteinExistence type="inferred from homology"/>
<evidence type="ECO:0000256" key="3">
    <source>
        <dbReference type="ARBA" id="ARBA00038222"/>
    </source>
</evidence>
<evidence type="ECO:0000313" key="7">
    <source>
        <dbReference type="Proteomes" id="UP000472240"/>
    </source>
</evidence>
<keyword evidence="2" id="KW-0325">Glycoprotein</keyword>
<reference evidence="6" key="4">
    <citation type="submission" date="2025-08" db="UniProtKB">
        <authorList>
            <consortium name="Ensembl"/>
        </authorList>
    </citation>
    <scope>IDENTIFICATION</scope>
</reference>
<reference evidence="6 7" key="1">
    <citation type="journal article" date="2015" name="Annu Rev Anim Biosci">
        <title>The Genome 10K Project: a way forward.</title>
        <authorList>
            <person name="Koepfli K.P."/>
            <person name="Paten B."/>
            <person name="O'Brien S.J."/>
            <person name="Koepfli K.P."/>
            <person name="Paten B."/>
            <person name="Antunes A."/>
            <person name="Belov K."/>
            <person name="Bustamante C."/>
            <person name="Castoe T.A."/>
            <person name="Clawson H."/>
            <person name="Crawford A.J."/>
            <person name="Diekhans M."/>
            <person name="Distel D."/>
            <person name="Durbin R."/>
            <person name="Earl D."/>
            <person name="Fujita M.K."/>
            <person name="Gamble T."/>
            <person name="Georges A."/>
            <person name="Gemmell N."/>
            <person name="Gilbert M.T."/>
            <person name="Graves J.M."/>
            <person name="Green R.E."/>
            <person name="Hickey G."/>
            <person name="Jarvis E.D."/>
            <person name="Johnson W."/>
            <person name="Komissarov A."/>
            <person name="Korf I."/>
            <person name="Kuhn R."/>
            <person name="Larkin D.M."/>
            <person name="Lewin H."/>
            <person name="Lopez J.V."/>
            <person name="Ma J."/>
            <person name="Marques-Bonet T."/>
            <person name="Miller W."/>
            <person name="Murphy R."/>
            <person name="Pevzner P."/>
            <person name="Shapiro B."/>
            <person name="Steiner C."/>
            <person name="Tamazian G."/>
            <person name="Venkatesh B."/>
            <person name="Wang J."/>
            <person name="Wayne R."/>
            <person name="Wiley E."/>
            <person name="Yang H."/>
            <person name="Zhang G."/>
            <person name="Haussler D."/>
            <person name="Ryder O."/>
            <person name="O'Brien S.J."/>
        </authorList>
    </citation>
    <scope>NUCLEOTIDE SEQUENCE</scope>
</reference>
<dbReference type="Pfam" id="PF07686">
    <property type="entry name" value="V-set"/>
    <property type="match status" value="1"/>
</dbReference>
<reference evidence="6 7" key="2">
    <citation type="journal article" date="2018" name="Annu Rev Anim Biosci">
        <title>Bat Biology, Genomes, and the Bat1K Project: To Generate Chromosome-Level Genomes for All Living Bat Species.</title>
        <authorList>
            <person name="Teeling E.C."/>
            <person name="Vernes S.C."/>
            <person name="Davalos L.M."/>
            <person name="Ray D.A."/>
            <person name="Gilbert M.T.P."/>
            <person name="Myers E."/>
        </authorList>
    </citation>
    <scope>NUCLEOTIDE SEQUENCE</scope>
</reference>
<dbReference type="InterPro" id="IPR036179">
    <property type="entry name" value="Ig-like_dom_sf"/>
</dbReference>
<dbReference type="InterPro" id="IPR050831">
    <property type="entry name" value="CEA_cell_adhesion"/>
</dbReference>
<keyword evidence="1 4" id="KW-0732">Signal</keyword>
<sequence>MESPTGTQCHFSKGLLLSVSVLALWIPQDSWADLHIQKIPEQPQKDQNLLLSVQGIPDTFQDFIWYLGEEAYGGTRLFTYIPELKRPQRDGSAMEQRNIVGFPNGSMLLYHAQPKDSGTYIVVVTINPSWTMRGKTEVQVTGECWALGEEVGRLTYPEQLLCDKNVYEVMPSPVLLVCPLNTASMDTPTVRPPRCSSPLKPTLTRCHPSELAVVPWGALSHSLGTASLSLGSPVI</sequence>
<keyword evidence="7" id="KW-1185">Reference proteome</keyword>
<comment type="similarity">
    <text evidence="3">Belongs to the immunoglobulin superfamily. CEA family.</text>
</comment>